<evidence type="ECO:0000256" key="1">
    <source>
        <dbReference type="SAM" id="Phobius"/>
    </source>
</evidence>
<dbReference type="OMA" id="WTIMEET"/>
<evidence type="ECO:0000313" key="3">
    <source>
        <dbReference type="EMBL" id="KOM45500.1"/>
    </source>
</evidence>
<accession>A0A0L9URL9</accession>
<feature type="transmembrane region" description="Helical" evidence="1">
    <location>
        <begin position="124"/>
        <end position="144"/>
    </location>
</feature>
<dbReference type="PANTHER" id="PTHR24177">
    <property type="entry name" value="CASKIN"/>
    <property type="match status" value="1"/>
</dbReference>
<dbReference type="Pfam" id="PF13962">
    <property type="entry name" value="PGG"/>
    <property type="match status" value="1"/>
</dbReference>
<dbReference type="STRING" id="3914.A0A0L9URL9"/>
<sequence>MTSYGQWTIMEETYFRMRFFIANTMCSNLCIISGNKDIINYSTDKFGNNLLHLAAHLGPLSDLNLRPGAALQMQREIQWFKAVEEVVHVKCREALNDEGKKPEEMFNETHKELMKDGEKWAKETAGTFAIVGVLVITVTFAALFTVPGGLHEDTGMPPLIKEKRFTVFIVADVISFLASILQY</sequence>
<dbReference type="Proteomes" id="UP000053144">
    <property type="component" value="Chromosome 6"/>
</dbReference>
<name>A0A0L9URL9_PHAAN</name>
<feature type="domain" description="PGG" evidence="2">
    <location>
        <begin position="118"/>
        <end position="181"/>
    </location>
</feature>
<dbReference type="PANTHER" id="PTHR24177:SF329">
    <property type="entry name" value="ANKYRIN REPEAT PROTEIN"/>
    <property type="match status" value="1"/>
</dbReference>
<dbReference type="EMBL" id="CM003376">
    <property type="protein sequence ID" value="KOM45500.1"/>
    <property type="molecule type" value="Genomic_DNA"/>
</dbReference>
<keyword evidence="1" id="KW-0472">Membrane</keyword>
<evidence type="ECO:0000259" key="2">
    <source>
        <dbReference type="Pfam" id="PF13962"/>
    </source>
</evidence>
<organism evidence="3 4">
    <name type="scientific">Phaseolus angularis</name>
    <name type="common">Azuki bean</name>
    <name type="synonym">Vigna angularis</name>
    <dbReference type="NCBI Taxonomy" id="3914"/>
    <lineage>
        <taxon>Eukaryota</taxon>
        <taxon>Viridiplantae</taxon>
        <taxon>Streptophyta</taxon>
        <taxon>Embryophyta</taxon>
        <taxon>Tracheophyta</taxon>
        <taxon>Spermatophyta</taxon>
        <taxon>Magnoliopsida</taxon>
        <taxon>eudicotyledons</taxon>
        <taxon>Gunneridae</taxon>
        <taxon>Pentapetalae</taxon>
        <taxon>rosids</taxon>
        <taxon>fabids</taxon>
        <taxon>Fabales</taxon>
        <taxon>Fabaceae</taxon>
        <taxon>Papilionoideae</taxon>
        <taxon>50 kb inversion clade</taxon>
        <taxon>NPAAA clade</taxon>
        <taxon>indigoferoid/millettioid clade</taxon>
        <taxon>Phaseoleae</taxon>
        <taxon>Vigna</taxon>
    </lineage>
</organism>
<reference evidence="4" key="1">
    <citation type="journal article" date="2015" name="Proc. Natl. Acad. Sci. U.S.A.">
        <title>Genome sequencing of adzuki bean (Vigna angularis) provides insight into high starch and low fat accumulation and domestication.</title>
        <authorList>
            <person name="Yang K."/>
            <person name="Tian Z."/>
            <person name="Chen C."/>
            <person name="Luo L."/>
            <person name="Zhao B."/>
            <person name="Wang Z."/>
            <person name="Yu L."/>
            <person name="Li Y."/>
            <person name="Sun Y."/>
            <person name="Li W."/>
            <person name="Chen Y."/>
            <person name="Li Y."/>
            <person name="Zhang Y."/>
            <person name="Ai D."/>
            <person name="Zhao J."/>
            <person name="Shang C."/>
            <person name="Ma Y."/>
            <person name="Wu B."/>
            <person name="Wang M."/>
            <person name="Gao L."/>
            <person name="Sun D."/>
            <person name="Zhang P."/>
            <person name="Guo F."/>
            <person name="Wang W."/>
            <person name="Li Y."/>
            <person name="Wang J."/>
            <person name="Varshney R.K."/>
            <person name="Wang J."/>
            <person name="Ling H.Q."/>
            <person name="Wan P."/>
        </authorList>
    </citation>
    <scope>NUCLEOTIDE SEQUENCE</scope>
    <source>
        <strain evidence="4">cv. Jingnong 6</strain>
    </source>
</reference>
<evidence type="ECO:0000313" key="4">
    <source>
        <dbReference type="Proteomes" id="UP000053144"/>
    </source>
</evidence>
<keyword evidence="1" id="KW-1133">Transmembrane helix</keyword>
<dbReference type="AlphaFoldDB" id="A0A0L9URL9"/>
<dbReference type="GO" id="GO:0016020">
    <property type="term" value="C:membrane"/>
    <property type="evidence" value="ECO:0007669"/>
    <property type="project" value="TreeGrafter"/>
</dbReference>
<keyword evidence="1" id="KW-0812">Transmembrane</keyword>
<proteinExistence type="predicted"/>
<feature type="transmembrane region" description="Helical" evidence="1">
    <location>
        <begin position="164"/>
        <end position="181"/>
    </location>
</feature>
<dbReference type="Gramene" id="KOM45500">
    <property type="protein sequence ID" value="KOM45500"/>
    <property type="gene ID" value="LR48_Vigan06g080600"/>
</dbReference>
<gene>
    <name evidence="3" type="ORF">LR48_Vigan06g080600</name>
</gene>
<dbReference type="InterPro" id="IPR026961">
    <property type="entry name" value="PGG_dom"/>
</dbReference>
<protein>
    <recommendedName>
        <fullName evidence="2">PGG domain-containing protein</fullName>
    </recommendedName>
</protein>